<accession>A0AAN4ZMI7</accession>
<proteinExistence type="predicted"/>
<evidence type="ECO:0000313" key="1">
    <source>
        <dbReference type="EMBL" id="GMR44077.1"/>
    </source>
</evidence>
<name>A0AAN4ZMI7_9BILA</name>
<evidence type="ECO:0000313" key="2">
    <source>
        <dbReference type="Proteomes" id="UP001328107"/>
    </source>
</evidence>
<sequence>VWRRDGKREESRRRNRIHGGSRDHVLAIIGFDDHSFQCGTSRPESTVETVDRLECLLQLCPSRSLLLLFQSSSESEEFGQRTTKRNSGRIDNGFSKGLQAGCILVSREEEG</sequence>
<comment type="caution">
    <text evidence="1">The sequence shown here is derived from an EMBL/GenBank/DDBJ whole genome shotgun (WGS) entry which is preliminary data.</text>
</comment>
<dbReference type="EMBL" id="BTRK01000003">
    <property type="protein sequence ID" value="GMR44077.1"/>
    <property type="molecule type" value="Genomic_DNA"/>
</dbReference>
<feature type="non-terminal residue" evidence="1">
    <location>
        <position position="111"/>
    </location>
</feature>
<organism evidence="1 2">
    <name type="scientific">Pristionchus mayeri</name>
    <dbReference type="NCBI Taxonomy" id="1317129"/>
    <lineage>
        <taxon>Eukaryota</taxon>
        <taxon>Metazoa</taxon>
        <taxon>Ecdysozoa</taxon>
        <taxon>Nematoda</taxon>
        <taxon>Chromadorea</taxon>
        <taxon>Rhabditida</taxon>
        <taxon>Rhabditina</taxon>
        <taxon>Diplogasteromorpha</taxon>
        <taxon>Diplogasteroidea</taxon>
        <taxon>Neodiplogasteridae</taxon>
        <taxon>Pristionchus</taxon>
    </lineage>
</organism>
<reference evidence="2" key="1">
    <citation type="submission" date="2022-10" db="EMBL/GenBank/DDBJ databases">
        <title>Genome assembly of Pristionchus species.</title>
        <authorList>
            <person name="Yoshida K."/>
            <person name="Sommer R.J."/>
        </authorList>
    </citation>
    <scope>NUCLEOTIDE SEQUENCE [LARGE SCALE GENOMIC DNA]</scope>
    <source>
        <strain evidence="2">RS5460</strain>
    </source>
</reference>
<gene>
    <name evidence="1" type="ORF">PMAYCL1PPCAC_14272</name>
</gene>
<dbReference type="AlphaFoldDB" id="A0AAN4ZMI7"/>
<keyword evidence="2" id="KW-1185">Reference proteome</keyword>
<protein>
    <submittedName>
        <fullName evidence="1">Uncharacterized protein</fullName>
    </submittedName>
</protein>
<dbReference type="Proteomes" id="UP001328107">
    <property type="component" value="Unassembled WGS sequence"/>
</dbReference>
<feature type="non-terminal residue" evidence="1">
    <location>
        <position position="1"/>
    </location>
</feature>